<evidence type="ECO:0000313" key="11">
    <source>
        <dbReference type="Proteomes" id="UP000017184"/>
    </source>
</evidence>
<dbReference type="Proteomes" id="UP000017184">
    <property type="component" value="Chromosome"/>
</dbReference>
<sequence length="157" mass="16956">MVDLGISKLLLIATVALVVIGPHKLPHVARIAGTLLGRARRYLATVQAEVERSMYLEELRAVQTTVASAVDGLHDLHDLQVTNDKHAMQDMHGLEGAHATHTSHGAVATPTFAPVSLPMAARTAARLQRTSLRKPQRTRLRSDAALALRARRTSVGP</sequence>
<dbReference type="GO" id="GO:0016020">
    <property type="term" value="C:membrane"/>
    <property type="evidence" value="ECO:0007669"/>
    <property type="project" value="UniProtKB-SubCell"/>
</dbReference>
<comment type="subcellular location">
    <subcellularLocation>
        <location evidence="1">Membrane</location>
        <topology evidence="1">Single-pass membrane protein</topology>
    </subcellularLocation>
</comment>
<dbReference type="Pfam" id="PF02416">
    <property type="entry name" value="TatA_B_E"/>
    <property type="match status" value="1"/>
</dbReference>
<evidence type="ECO:0000256" key="3">
    <source>
        <dbReference type="ARBA" id="ARBA00022475"/>
    </source>
</evidence>
<dbReference type="InterPro" id="IPR003369">
    <property type="entry name" value="TatA/B/E"/>
</dbReference>
<dbReference type="GO" id="GO:0043953">
    <property type="term" value="P:protein transport by the Tat complex"/>
    <property type="evidence" value="ECO:0007669"/>
    <property type="project" value="InterPro"/>
</dbReference>
<organism evidence="10 11">
    <name type="scientific">Candidatus Symbiobacter mobilis CR</name>
    <dbReference type="NCBI Taxonomy" id="946483"/>
    <lineage>
        <taxon>Bacteria</taxon>
        <taxon>Pseudomonadati</taxon>
        <taxon>Pseudomonadota</taxon>
        <taxon>Betaproteobacteria</taxon>
        <taxon>Burkholderiales</taxon>
        <taxon>Comamonadaceae</taxon>
    </lineage>
</organism>
<dbReference type="AlphaFoldDB" id="U5N5U1"/>
<protein>
    <submittedName>
        <fullName evidence="10">Sec-independent protein translocase protein TatB</fullName>
    </submittedName>
</protein>
<keyword evidence="11" id="KW-1185">Reference proteome</keyword>
<evidence type="ECO:0000256" key="9">
    <source>
        <dbReference type="ARBA" id="ARBA00023136"/>
    </source>
</evidence>
<evidence type="ECO:0000256" key="1">
    <source>
        <dbReference type="ARBA" id="ARBA00004167"/>
    </source>
</evidence>
<evidence type="ECO:0000256" key="2">
    <source>
        <dbReference type="ARBA" id="ARBA00022448"/>
    </source>
</evidence>
<dbReference type="GO" id="GO:0008320">
    <property type="term" value="F:protein transmembrane transporter activity"/>
    <property type="evidence" value="ECO:0007669"/>
    <property type="project" value="InterPro"/>
</dbReference>
<dbReference type="PANTHER" id="PTHR33162:SF1">
    <property type="entry name" value="SEC-INDEPENDENT PROTEIN TRANSLOCASE PROTEIN TATA, CHLOROPLASTIC"/>
    <property type="match status" value="1"/>
</dbReference>
<keyword evidence="9" id="KW-0472">Membrane</keyword>
<dbReference type="HOGENOM" id="CLU_086034_1_1_4"/>
<evidence type="ECO:0000256" key="8">
    <source>
        <dbReference type="ARBA" id="ARBA00023010"/>
    </source>
</evidence>
<gene>
    <name evidence="10" type="primary">tatB</name>
    <name evidence="10" type="ORF">Cenrod_0745</name>
</gene>
<dbReference type="OrthoDB" id="9816005at2"/>
<keyword evidence="7" id="KW-1133">Transmembrane helix</keyword>
<evidence type="ECO:0000256" key="6">
    <source>
        <dbReference type="ARBA" id="ARBA00022927"/>
    </source>
</evidence>
<accession>U5N5U1</accession>
<dbReference type="KEGG" id="cbx:Cenrod_0745"/>
<dbReference type="PANTHER" id="PTHR33162">
    <property type="entry name" value="SEC-INDEPENDENT PROTEIN TRANSLOCASE PROTEIN TATA, CHLOROPLASTIC"/>
    <property type="match status" value="1"/>
</dbReference>
<dbReference type="Gene3D" id="1.20.5.3310">
    <property type="match status" value="1"/>
</dbReference>
<evidence type="ECO:0000313" key="10">
    <source>
        <dbReference type="EMBL" id="AGX86851.1"/>
    </source>
</evidence>
<dbReference type="PRINTS" id="PR01506">
    <property type="entry name" value="TATBPROTEIN"/>
</dbReference>
<dbReference type="EMBL" id="CP004885">
    <property type="protein sequence ID" value="AGX86851.1"/>
    <property type="molecule type" value="Genomic_DNA"/>
</dbReference>
<keyword evidence="5" id="KW-0812">Transmembrane</keyword>
<name>U5N5U1_9BURK</name>
<evidence type="ECO:0000256" key="4">
    <source>
        <dbReference type="ARBA" id="ARBA00022519"/>
    </source>
</evidence>
<evidence type="ECO:0000256" key="7">
    <source>
        <dbReference type="ARBA" id="ARBA00022989"/>
    </source>
</evidence>
<keyword evidence="4" id="KW-0997">Cell inner membrane</keyword>
<dbReference type="STRING" id="946483.Cenrod_0745"/>
<dbReference type="InterPro" id="IPR018448">
    <property type="entry name" value="TatB"/>
</dbReference>
<dbReference type="eggNOG" id="COG1826">
    <property type="taxonomic scope" value="Bacteria"/>
</dbReference>
<keyword evidence="3" id="KW-1003">Cell membrane</keyword>
<keyword evidence="8" id="KW-0811">Translocation</keyword>
<reference evidence="10 11" key="1">
    <citation type="journal article" date="2013" name="Genome Biol.">
        <title>Genomic analysis reveals key aspects of prokaryotic symbiosis in the phototrophic consortium "Chlorochromatium aggregatum".</title>
        <authorList>
            <person name="Liu Z."/>
            <person name="Muller J."/>
            <person name="Li T."/>
            <person name="Alvey R.M."/>
            <person name="Vogl K."/>
            <person name="Frigaard N.U."/>
            <person name="Rockwell N.C."/>
            <person name="Boyd E.S."/>
            <person name="Tomsho L.P."/>
            <person name="Schuster S.C."/>
            <person name="Henke P."/>
            <person name="Rohde M."/>
            <person name="Overmann J."/>
            <person name="Bryant D.A."/>
        </authorList>
    </citation>
    <scope>NUCLEOTIDE SEQUENCE [LARGE SCALE GENOMIC DNA]</scope>
    <source>
        <strain evidence="10">CR</strain>
    </source>
</reference>
<proteinExistence type="predicted"/>
<evidence type="ECO:0000256" key="5">
    <source>
        <dbReference type="ARBA" id="ARBA00022692"/>
    </source>
</evidence>
<dbReference type="NCBIfam" id="TIGR01410">
    <property type="entry name" value="tatB"/>
    <property type="match status" value="1"/>
</dbReference>
<dbReference type="RefSeq" id="WP_022771672.1">
    <property type="nucleotide sequence ID" value="NC_022576.1"/>
</dbReference>
<keyword evidence="2" id="KW-0813">Transport</keyword>
<keyword evidence="6" id="KW-0653">Protein transport</keyword>